<dbReference type="Pfam" id="PF01266">
    <property type="entry name" value="DAO"/>
    <property type="match status" value="1"/>
</dbReference>
<evidence type="ECO:0000256" key="4">
    <source>
        <dbReference type="ARBA" id="ARBA00023002"/>
    </source>
</evidence>
<dbReference type="EMBL" id="NWUF01000007">
    <property type="protein sequence ID" value="PCE42672.1"/>
    <property type="molecule type" value="Genomic_DNA"/>
</dbReference>
<dbReference type="RefSeq" id="WP_066961003.1">
    <property type="nucleotide sequence ID" value="NZ_CP023449.1"/>
</dbReference>
<dbReference type="SUPFAM" id="SSF51905">
    <property type="entry name" value="FAD/NAD(P)-binding domain"/>
    <property type="match status" value="1"/>
</dbReference>
<dbReference type="KEGG" id="rdi:CMV14_06330"/>
<keyword evidence="2" id="KW-0285">Flavoprotein</keyword>
<evidence type="ECO:0000313" key="8">
    <source>
        <dbReference type="Proteomes" id="UP000218934"/>
    </source>
</evidence>
<dbReference type="InterPro" id="IPR006076">
    <property type="entry name" value="FAD-dep_OxRdtase"/>
</dbReference>
<name>A0A2A4FY86_9SPHN</name>
<keyword evidence="4" id="KW-0560">Oxidoreductase</keyword>
<comment type="caution">
    <text evidence="7">The sequence shown here is derived from an EMBL/GenBank/DDBJ whole genome shotgun (WGS) entry which is preliminary data.</text>
</comment>
<feature type="domain" description="FAD dependent oxidoreductase" evidence="6">
    <location>
        <begin position="5"/>
        <end position="361"/>
    </location>
</feature>
<evidence type="ECO:0000256" key="1">
    <source>
        <dbReference type="ARBA" id="ARBA00001974"/>
    </source>
</evidence>
<evidence type="ECO:0000256" key="5">
    <source>
        <dbReference type="ARBA" id="ARBA00037941"/>
    </source>
</evidence>
<comment type="cofactor">
    <cofactor evidence="1">
        <name>FAD</name>
        <dbReference type="ChEBI" id="CHEBI:57692"/>
    </cofactor>
</comment>
<evidence type="ECO:0000256" key="2">
    <source>
        <dbReference type="ARBA" id="ARBA00022630"/>
    </source>
</evidence>
<evidence type="ECO:0000256" key="3">
    <source>
        <dbReference type="ARBA" id="ARBA00022827"/>
    </source>
</evidence>
<dbReference type="GO" id="GO:0047545">
    <property type="term" value="F:(S)-2-hydroxyglutarate dehydrogenase activity"/>
    <property type="evidence" value="ECO:0007669"/>
    <property type="project" value="TreeGrafter"/>
</dbReference>
<keyword evidence="3" id="KW-0274">FAD</keyword>
<proteinExistence type="inferred from homology"/>
<dbReference type="PANTHER" id="PTHR43104">
    <property type="entry name" value="L-2-HYDROXYGLUTARATE DEHYDROGENASE, MITOCHONDRIAL"/>
    <property type="match status" value="1"/>
</dbReference>
<comment type="similarity">
    <text evidence="5">Belongs to the L2HGDH family.</text>
</comment>
<accession>A0A2A4FY86</accession>
<dbReference type="OrthoDB" id="9801699at2"/>
<keyword evidence="8" id="KW-1185">Reference proteome</keyword>
<sequence length="372" mass="38964">MSRFDAIVIGAGVIGLAIARSLARAGRAVLILEREGAIGTGISSRNSGVIHAGLYYPPGSWKARLCREGRGLLYAYCEERQVAYRRCGKLVVARNDAERPALEAIVARAGAAGGGDLLWLDGADARRIEPALDCASALLSPSSGIVDAHGLMLALLGEAEDHGAMLARLAPVDRVDRAAGAWLVHAGGERVAAPLLVNAAGLDAQAVAGTIEGLNRAAIPPCFLAKGHYFSYAGRVPFDRLIYPVPVPGGLGTHLTLDLAGQARFGPDVEWIDAVDWAVDPGRKDRFVAAASRLWPGLDPDRLQPGYAGIRPKLVGPGDADADFRIDGEAEHGMPGLVNLFGIESPGLTASLAIGDEVAAMLAGRVSRPSRW</sequence>
<evidence type="ECO:0000313" key="7">
    <source>
        <dbReference type="EMBL" id="PCE42672.1"/>
    </source>
</evidence>
<dbReference type="AlphaFoldDB" id="A0A2A4FY86"/>
<protein>
    <submittedName>
        <fullName evidence="7">FAD-dependent oxidoreductase</fullName>
    </submittedName>
</protein>
<dbReference type="Gene3D" id="3.50.50.60">
    <property type="entry name" value="FAD/NAD(P)-binding domain"/>
    <property type="match status" value="1"/>
</dbReference>
<dbReference type="PANTHER" id="PTHR43104:SF4">
    <property type="entry name" value="L-2-HYDROXYGLUTARATE DEHYDROGENASE, MITOCHONDRIAL"/>
    <property type="match status" value="1"/>
</dbReference>
<dbReference type="Proteomes" id="UP000218934">
    <property type="component" value="Unassembled WGS sequence"/>
</dbReference>
<reference evidence="7 8" key="1">
    <citation type="submission" date="2017-09" db="EMBL/GenBank/DDBJ databases">
        <title>The Catabolism of 3,6-Dichlorosalicylic acid is Initiated by the Cytochrome P450 Monooxygenase DsmABC in Rhizorhabdus dicambivorans Ndbn-20.</title>
        <authorList>
            <person name="Na L."/>
        </authorList>
    </citation>
    <scope>NUCLEOTIDE SEQUENCE [LARGE SCALE GENOMIC DNA]</scope>
    <source>
        <strain evidence="7 8">Ndbn-20m</strain>
    </source>
</reference>
<evidence type="ECO:0000259" key="6">
    <source>
        <dbReference type="Pfam" id="PF01266"/>
    </source>
</evidence>
<dbReference type="Gene3D" id="3.30.9.10">
    <property type="entry name" value="D-Amino Acid Oxidase, subunit A, domain 2"/>
    <property type="match status" value="1"/>
</dbReference>
<gene>
    <name evidence="7" type="ORF">COO09_09745</name>
</gene>
<dbReference type="InterPro" id="IPR036188">
    <property type="entry name" value="FAD/NAD-bd_sf"/>
</dbReference>
<organism evidence="7 8">
    <name type="scientific">Rhizorhabdus dicambivorans</name>
    <dbReference type="NCBI Taxonomy" id="1850238"/>
    <lineage>
        <taxon>Bacteria</taxon>
        <taxon>Pseudomonadati</taxon>
        <taxon>Pseudomonadota</taxon>
        <taxon>Alphaproteobacteria</taxon>
        <taxon>Sphingomonadales</taxon>
        <taxon>Sphingomonadaceae</taxon>
        <taxon>Rhizorhabdus</taxon>
    </lineage>
</organism>